<feature type="transmembrane region" description="Helical" evidence="5">
    <location>
        <begin position="336"/>
        <end position="358"/>
    </location>
</feature>
<feature type="transmembrane region" description="Helical" evidence="5">
    <location>
        <begin position="310"/>
        <end position="330"/>
    </location>
</feature>
<evidence type="ECO:0000313" key="8">
    <source>
        <dbReference type="Proteomes" id="UP000028488"/>
    </source>
</evidence>
<dbReference type="InterPro" id="IPR011701">
    <property type="entry name" value="MFS"/>
</dbReference>
<evidence type="ECO:0000256" key="1">
    <source>
        <dbReference type="ARBA" id="ARBA00004651"/>
    </source>
</evidence>
<feature type="transmembrane region" description="Helical" evidence="5">
    <location>
        <begin position="185"/>
        <end position="205"/>
    </location>
</feature>
<organism evidence="7 8">
    <name type="scientific">Rhodococcus opacus</name>
    <name type="common">Nocardia opaca</name>
    <dbReference type="NCBI Taxonomy" id="37919"/>
    <lineage>
        <taxon>Bacteria</taxon>
        <taxon>Bacillati</taxon>
        <taxon>Actinomycetota</taxon>
        <taxon>Actinomycetes</taxon>
        <taxon>Mycobacteriales</taxon>
        <taxon>Nocardiaceae</taxon>
        <taxon>Rhodococcus</taxon>
    </lineage>
</organism>
<keyword evidence="4 5" id="KW-0472">Membrane</keyword>
<evidence type="ECO:0000256" key="4">
    <source>
        <dbReference type="ARBA" id="ARBA00023136"/>
    </source>
</evidence>
<dbReference type="eggNOG" id="COG2271">
    <property type="taxonomic scope" value="Bacteria"/>
</dbReference>
<feature type="domain" description="Major facilitator superfamily (MFS) profile" evidence="6">
    <location>
        <begin position="31"/>
        <end position="432"/>
    </location>
</feature>
<protein>
    <submittedName>
        <fullName evidence="7">MFS transporter</fullName>
    </submittedName>
</protein>
<dbReference type="AlphaFoldDB" id="A0A076EKM3"/>
<reference evidence="7 8" key="1">
    <citation type="submission" date="2014-07" db="EMBL/GenBank/DDBJ databases">
        <title>Genome Sequence of Rhodococcus opacus Strain R7, a Biodegrader of Mono- and Polycyclic Aromatic Hydrocarbons.</title>
        <authorList>
            <person name="Di Gennaro P."/>
            <person name="Zampolli J."/>
            <person name="Presti I."/>
            <person name="Cappelletti M."/>
            <person name="D'Ursi P."/>
            <person name="Orro A."/>
            <person name="Mezzelani A."/>
            <person name="Milanesi L."/>
        </authorList>
    </citation>
    <scope>NUCLEOTIDE SEQUENCE [LARGE SCALE GENOMIC DNA]</scope>
    <source>
        <strain evidence="7 8">R7</strain>
    </source>
</reference>
<feature type="transmembrane region" description="Helical" evidence="5">
    <location>
        <begin position="273"/>
        <end position="298"/>
    </location>
</feature>
<feature type="transmembrane region" description="Helical" evidence="5">
    <location>
        <begin position="60"/>
        <end position="84"/>
    </location>
</feature>
<dbReference type="PANTHER" id="PTHR11662:SF450">
    <property type="entry name" value="BLR1003 PROTEIN"/>
    <property type="match status" value="1"/>
</dbReference>
<feature type="transmembrane region" description="Helical" evidence="5">
    <location>
        <begin position="96"/>
        <end position="123"/>
    </location>
</feature>
<dbReference type="InterPro" id="IPR050382">
    <property type="entry name" value="MFS_Na/Anion_cotransporter"/>
</dbReference>
<evidence type="ECO:0000256" key="3">
    <source>
        <dbReference type="ARBA" id="ARBA00022989"/>
    </source>
</evidence>
<keyword evidence="3 5" id="KW-1133">Transmembrane helix</keyword>
<accession>A0A076EKM3</accession>
<evidence type="ECO:0000313" key="7">
    <source>
        <dbReference type="EMBL" id="AII05782.1"/>
    </source>
</evidence>
<dbReference type="InterPro" id="IPR036259">
    <property type="entry name" value="MFS_trans_sf"/>
</dbReference>
<dbReference type="GO" id="GO:0005886">
    <property type="term" value="C:plasma membrane"/>
    <property type="evidence" value="ECO:0007669"/>
    <property type="project" value="UniProtKB-SubCell"/>
</dbReference>
<dbReference type="PANTHER" id="PTHR11662">
    <property type="entry name" value="SOLUTE CARRIER FAMILY 17"/>
    <property type="match status" value="1"/>
</dbReference>
<feature type="transmembrane region" description="Helical" evidence="5">
    <location>
        <begin position="28"/>
        <end position="48"/>
    </location>
</feature>
<gene>
    <name evidence="7" type="ORF">EP51_14770</name>
</gene>
<dbReference type="Pfam" id="PF07690">
    <property type="entry name" value="MFS_1"/>
    <property type="match status" value="1"/>
</dbReference>
<dbReference type="InterPro" id="IPR020846">
    <property type="entry name" value="MFS_dom"/>
</dbReference>
<dbReference type="GO" id="GO:0022857">
    <property type="term" value="F:transmembrane transporter activity"/>
    <property type="evidence" value="ECO:0007669"/>
    <property type="project" value="InterPro"/>
</dbReference>
<dbReference type="RefSeq" id="WP_128639712.1">
    <property type="nucleotide sequence ID" value="NZ_CP008947.1"/>
</dbReference>
<evidence type="ECO:0000259" key="6">
    <source>
        <dbReference type="PROSITE" id="PS50850"/>
    </source>
</evidence>
<dbReference type="EMBL" id="CP008947">
    <property type="protein sequence ID" value="AII05782.1"/>
    <property type="molecule type" value="Genomic_DNA"/>
</dbReference>
<evidence type="ECO:0000256" key="5">
    <source>
        <dbReference type="SAM" id="Phobius"/>
    </source>
</evidence>
<keyword evidence="2 5" id="KW-0812">Transmembrane</keyword>
<dbReference type="PROSITE" id="PS50850">
    <property type="entry name" value="MFS"/>
    <property type="match status" value="1"/>
</dbReference>
<proteinExistence type="predicted"/>
<sequence length="441" mass="46035">MTTGEVARDKQAPHSSSGAGILKSSGRAWGMTGLVVFLYIVNWGDKVVLGVIAQPLARELGLTASQIGLAGSLFFLAFTIGGFFAGPINKYVTLRWSLLALAVAWSVVMLPLVVAASVTMLIVSRMLLGLAEGPSAGLMHTATYSWHPPAKRGLPSALLTGASSMAKIALAPILTFVAIEYGWRAAVLGLCGLGAVWAVCWLASWSEGPYAGKASAELDSDIGGTEPSAPWRTIFLSRTFVSCAVLVIVVYALVTMVLTWLPSYFEVGLGFSAMQAGSLFALPSIVSLVLMIMSGAVTDRLRQRGASARLVRIIVPCIGVIVCGSVLMAMPVFDTPIVAVVAISIGYGFSAMVFPLVNSAISELCPPQQTAGTMGTFIALMAVGGLIAPYATGLIVDNAATPAAGYLLAFQLLGGLGLVAAVLALVFAHPDRDRKLIRERS</sequence>
<feature type="transmembrane region" description="Helical" evidence="5">
    <location>
        <begin position="240"/>
        <end position="261"/>
    </location>
</feature>
<comment type="subcellular location">
    <subcellularLocation>
        <location evidence="1">Cell membrane</location>
        <topology evidence="1">Multi-pass membrane protein</topology>
    </subcellularLocation>
</comment>
<feature type="transmembrane region" description="Helical" evidence="5">
    <location>
        <begin position="370"/>
        <end position="391"/>
    </location>
</feature>
<feature type="transmembrane region" description="Helical" evidence="5">
    <location>
        <begin position="403"/>
        <end position="428"/>
    </location>
</feature>
<dbReference type="Proteomes" id="UP000028488">
    <property type="component" value="Chromosome"/>
</dbReference>
<dbReference type="SUPFAM" id="SSF103473">
    <property type="entry name" value="MFS general substrate transporter"/>
    <property type="match status" value="1"/>
</dbReference>
<dbReference type="Gene3D" id="1.20.1250.20">
    <property type="entry name" value="MFS general substrate transporter like domains"/>
    <property type="match status" value="2"/>
</dbReference>
<name>A0A076EKM3_RHOOP</name>
<evidence type="ECO:0000256" key="2">
    <source>
        <dbReference type="ARBA" id="ARBA00022692"/>
    </source>
</evidence>